<dbReference type="Proteomes" id="UP000053259">
    <property type="component" value="Unassembled WGS sequence"/>
</dbReference>
<protein>
    <recommendedName>
        <fullName evidence="9">SNF5-domain-containing protein</fullName>
    </recommendedName>
</protein>
<sequence length="824" mass="92538">MLSPAVASDPVTSTNTHNSSASLHTPSVLNNISGHGSAILQPGANGTHAGVAAPARDVIREGKEKARAVMAASGIYIGANTPTRASTFDGASVSPITNGVAHGRKRSRSGSPRPLSNSRQANAEQTAADDHGRYLLTQYRIRDQYKSAHISERISRQEDLQRSKLQASQEIRRLEAPPKTSHEMHQRVWDAARIYGGGFEGWGNGWTVSPQPVLMYPHDPQKKWPGHKTRHDRRIRFNRKQLANQAEQLEDLVPIRLDIEHDKIKLRDTFTWNLHERIMEPRVFAETLVEDFKIPQEHLQYVSQEVYKTIQESIIEYYPHIFLEENPDDPSAPDDVNRNDEMRIVIKLNITIGAHTLVDQFEWDINNPDNDPEAFAKQLAIDMALSGEFTTAIAHQIREQVQMFTKSLYITGHPFDGRPVEDSDVRDNFLPSPINSVFRPVQSAKDFHPFLYELKNEELNQQELSILREQRRQKRSTTRRGGPALPDLKDRERTVRSLIVSTVLPGAADSLENARVFKYSRASGRRKGGNRTFDGSDSEESESEESEAEEVTQITGGTARTRGIRGAASAAQAAMRATLGRSQTPEVTQLETQQQERRATSRSLRYEMREESVPDPTTMIVKLKINPTKFRAWLRTYQARPSNASSTPHVSSQTGTPQQHGQGGSSMPPPPSPAPGKNTTPRPPSRSSSANETKWRYHPDGSVDAPDTPPDDDSQIPPPPTWLTEALSGLSKERPRDSFEGFMKLLHADRRTGHQLKPDELQNVPKEFIMQKWFPRIRCNDCPGKSYNAKPADVVQNFMVHLNNRKHRDQVEARIRNGGRAGAE</sequence>
<evidence type="ECO:0000256" key="4">
    <source>
        <dbReference type="ARBA" id="ARBA00023163"/>
    </source>
</evidence>
<feature type="compositionally biased region" description="Polar residues" evidence="6">
    <location>
        <begin position="640"/>
        <end position="650"/>
    </location>
</feature>
<keyword evidence="5" id="KW-0539">Nucleus</keyword>
<keyword evidence="8" id="KW-1185">Reference proteome</keyword>
<dbReference type="VEuPathDB" id="FungiDB:PV09_03456"/>
<organism evidence="7 8">
    <name type="scientific">Verruconis gallopava</name>
    <dbReference type="NCBI Taxonomy" id="253628"/>
    <lineage>
        <taxon>Eukaryota</taxon>
        <taxon>Fungi</taxon>
        <taxon>Dikarya</taxon>
        <taxon>Ascomycota</taxon>
        <taxon>Pezizomycotina</taxon>
        <taxon>Dothideomycetes</taxon>
        <taxon>Pleosporomycetidae</taxon>
        <taxon>Venturiales</taxon>
        <taxon>Sympoventuriaceae</taxon>
        <taxon>Verruconis</taxon>
    </lineage>
</organism>
<feature type="compositionally biased region" description="Low complexity" evidence="6">
    <location>
        <begin position="554"/>
        <end position="577"/>
    </location>
</feature>
<evidence type="ECO:0008006" key="9">
    <source>
        <dbReference type="Google" id="ProtNLM"/>
    </source>
</evidence>
<reference evidence="7 8" key="1">
    <citation type="submission" date="2015-01" db="EMBL/GenBank/DDBJ databases">
        <title>The Genome Sequence of Ochroconis gallopava CBS43764.</title>
        <authorList>
            <consortium name="The Broad Institute Genomics Platform"/>
            <person name="Cuomo C."/>
            <person name="de Hoog S."/>
            <person name="Gorbushina A."/>
            <person name="Stielow B."/>
            <person name="Teixiera M."/>
            <person name="Abouelleil A."/>
            <person name="Chapman S.B."/>
            <person name="Priest M."/>
            <person name="Young S.K."/>
            <person name="Wortman J."/>
            <person name="Nusbaum C."/>
            <person name="Birren B."/>
        </authorList>
    </citation>
    <scope>NUCLEOTIDE SEQUENCE [LARGE SCALE GENOMIC DNA]</scope>
    <source>
        <strain evidence="7 8">CBS 43764</strain>
    </source>
</reference>
<evidence type="ECO:0000256" key="3">
    <source>
        <dbReference type="ARBA" id="ARBA00023015"/>
    </source>
</evidence>
<dbReference type="HOGENOM" id="CLU_018784_0_0_1"/>
<feature type="region of interest" description="Disordered" evidence="6">
    <location>
        <begin position="1"/>
        <end position="29"/>
    </location>
</feature>
<dbReference type="InterPro" id="IPR006939">
    <property type="entry name" value="SNF5"/>
</dbReference>
<feature type="region of interest" description="Disordered" evidence="6">
    <location>
        <begin position="524"/>
        <end position="614"/>
    </location>
</feature>
<evidence type="ECO:0000256" key="5">
    <source>
        <dbReference type="ARBA" id="ARBA00023242"/>
    </source>
</evidence>
<feature type="compositionally biased region" description="Basic and acidic residues" evidence="6">
    <location>
        <begin position="594"/>
        <end position="612"/>
    </location>
</feature>
<comment type="similarity">
    <text evidence="2">Belongs to the SNF5 family.</text>
</comment>
<evidence type="ECO:0000256" key="2">
    <source>
        <dbReference type="ARBA" id="ARBA00010239"/>
    </source>
</evidence>
<keyword evidence="3" id="KW-0805">Transcription regulation</keyword>
<name>A0A0D1XS76_9PEZI</name>
<feature type="compositionally biased region" description="Low complexity" evidence="6">
    <location>
        <begin position="109"/>
        <end position="119"/>
    </location>
</feature>
<feature type="compositionally biased region" description="Acidic residues" evidence="6">
    <location>
        <begin position="536"/>
        <end position="550"/>
    </location>
</feature>
<feature type="compositionally biased region" description="Polar residues" evidence="6">
    <location>
        <begin position="580"/>
        <end position="593"/>
    </location>
</feature>
<dbReference type="InParanoid" id="A0A0D1XS76"/>
<dbReference type="GO" id="GO:0006338">
    <property type="term" value="P:chromatin remodeling"/>
    <property type="evidence" value="ECO:0007669"/>
    <property type="project" value="InterPro"/>
</dbReference>
<dbReference type="RefSeq" id="XP_016215450.1">
    <property type="nucleotide sequence ID" value="XM_016356657.1"/>
</dbReference>
<feature type="compositionally biased region" description="Low complexity" evidence="6">
    <location>
        <begin position="651"/>
        <end position="660"/>
    </location>
</feature>
<gene>
    <name evidence="7" type="ORF">PV09_03456</name>
</gene>
<dbReference type="Pfam" id="PF04855">
    <property type="entry name" value="SNF5"/>
    <property type="match status" value="1"/>
</dbReference>
<feature type="compositionally biased region" description="Polar residues" evidence="6">
    <location>
        <begin position="10"/>
        <end position="29"/>
    </location>
</feature>
<dbReference type="EMBL" id="KN847537">
    <property type="protein sequence ID" value="KIW05581.1"/>
    <property type="molecule type" value="Genomic_DNA"/>
</dbReference>
<dbReference type="GeneID" id="27311429"/>
<proteinExistence type="inferred from homology"/>
<dbReference type="GO" id="GO:0000228">
    <property type="term" value="C:nuclear chromosome"/>
    <property type="evidence" value="ECO:0007669"/>
    <property type="project" value="InterPro"/>
</dbReference>
<feature type="region of interest" description="Disordered" evidence="6">
    <location>
        <begin position="640"/>
        <end position="722"/>
    </location>
</feature>
<dbReference type="PANTHER" id="PTHR10019">
    <property type="entry name" value="SNF5"/>
    <property type="match status" value="1"/>
</dbReference>
<accession>A0A0D1XS76</accession>
<evidence type="ECO:0000313" key="8">
    <source>
        <dbReference type="Proteomes" id="UP000053259"/>
    </source>
</evidence>
<evidence type="ECO:0000256" key="1">
    <source>
        <dbReference type="ARBA" id="ARBA00004123"/>
    </source>
</evidence>
<dbReference type="OrthoDB" id="515064at2759"/>
<keyword evidence="4" id="KW-0804">Transcription</keyword>
<comment type="subcellular location">
    <subcellularLocation>
        <location evidence="1">Nucleus</location>
    </subcellularLocation>
</comment>
<feature type="region of interest" description="Disordered" evidence="6">
    <location>
        <begin position="80"/>
        <end position="131"/>
    </location>
</feature>
<evidence type="ECO:0000256" key="6">
    <source>
        <dbReference type="SAM" id="MobiDB-lite"/>
    </source>
</evidence>
<feature type="region of interest" description="Disordered" evidence="6">
    <location>
        <begin position="469"/>
        <end position="490"/>
    </location>
</feature>
<dbReference type="AlphaFoldDB" id="A0A0D1XS76"/>
<dbReference type="STRING" id="253628.A0A0D1XS76"/>
<evidence type="ECO:0000313" key="7">
    <source>
        <dbReference type="EMBL" id="KIW05581.1"/>
    </source>
</evidence>